<protein>
    <submittedName>
        <fullName evidence="1">Uncharacterized protein</fullName>
    </submittedName>
</protein>
<dbReference type="Proteomes" id="UP000635335">
    <property type="component" value="Unassembled WGS sequence"/>
</dbReference>
<proteinExistence type="predicted"/>
<accession>A0ABS0LU80</accession>
<organism evidence="1 2">
    <name type="scientific">Serratia surfactantfaciens</name>
    <dbReference type="NCBI Taxonomy" id="2741499"/>
    <lineage>
        <taxon>Bacteria</taxon>
        <taxon>Pseudomonadati</taxon>
        <taxon>Pseudomonadota</taxon>
        <taxon>Gammaproteobacteria</taxon>
        <taxon>Enterobacterales</taxon>
        <taxon>Yersiniaceae</taxon>
        <taxon>Serratia</taxon>
    </lineage>
</organism>
<reference evidence="1 2" key="1">
    <citation type="submission" date="2020-11" db="EMBL/GenBank/DDBJ databases">
        <title>Enhanced detection system for hospital associated transmission using whole genome sequencing surveillance.</title>
        <authorList>
            <person name="Harrison L.H."/>
            <person name="Van Tyne D."/>
            <person name="Marsh J.W."/>
            <person name="Griffith M.P."/>
            <person name="Snyder D.J."/>
            <person name="Cooper V.S."/>
            <person name="Mustapha M."/>
        </authorList>
    </citation>
    <scope>NUCLEOTIDE SEQUENCE [LARGE SCALE GENOMIC DNA]</scope>
    <source>
        <strain evidence="1 2">SER00227</strain>
    </source>
</reference>
<evidence type="ECO:0000313" key="1">
    <source>
        <dbReference type="EMBL" id="MBH1918875.1"/>
    </source>
</evidence>
<evidence type="ECO:0000313" key="2">
    <source>
        <dbReference type="Proteomes" id="UP000635335"/>
    </source>
</evidence>
<name>A0ABS0LU80_9GAMM</name>
<gene>
    <name evidence="1" type="ORF">I5U16_01715</name>
</gene>
<comment type="caution">
    <text evidence="1">The sequence shown here is derived from an EMBL/GenBank/DDBJ whole genome shotgun (WGS) entry which is preliminary data.</text>
</comment>
<dbReference type="RefSeq" id="WP_197667205.1">
    <property type="nucleotide sequence ID" value="NZ_JADUMB010000001.1"/>
</dbReference>
<sequence>MALTTERLREIAEDGFLEHGDAKLMARELLANRETQPVMWAHERKLSTDVAITKDEVVAAAWKSEGLSVIPLYTAPPAPANANAVAWEMRYWNSGHNMWGEWECITAEQHAEMSVQHATDNDYEFRVLYDAPPAPAVPDDYQHLKNVQELYHNQEDRLFSLAQRIKGAAFDKYSHTTAQAIDAFEREIFGEDGDACRAAMLAAAPEGVN</sequence>
<keyword evidence="2" id="KW-1185">Reference proteome</keyword>
<dbReference type="EMBL" id="JADUMB010000001">
    <property type="protein sequence ID" value="MBH1918875.1"/>
    <property type="molecule type" value="Genomic_DNA"/>
</dbReference>